<reference evidence="1 2" key="1">
    <citation type="journal article" date="2020" name="Nat. Commun.">
        <title>The structures of two archaeal type IV pili illuminate evolutionary relationships.</title>
        <authorList>
            <person name="Wang F."/>
            <person name="Baquero D.P."/>
            <person name="Su Z."/>
            <person name="Beltran L.C."/>
            <person name="Prangishvili D."/>
            <person name="Krupovic M."/>
            <person name="Egelman E.H."/>
        </authorList>
    </citation>
    <scope>NUCLEOTIDE SEQUENCE [LARGE SCALE GENOMIC DNA]</scope>
    <source>
        <strain evidence="1 2">2GA</strain>
    </source>
</reference>
<keyword evidence="2" id="KW-1185">Reference proteome</keyword>
<dbReference type="OMA" id="WAYLEIN"/>
<comment type="caution">
    <text evidence="1">The sequence shown here is derived from an EMBL/GenBank/DDBJ whole genome shotgun (WGS) entry which is preliminary data.</text>
</comment>
<organism evidence="1 2">
    <name type="scientific">Pyrobaculum arsenaticum</name>
    <dbReference type="NCBI Taxonomy" id="121277"/>
    <lineage>
        <taxon>Archaea</taxon>
        <taxon>Thermoproteota</taxon>
        <taxon>Thermoprotei</taxon>
        <taxon>Thermoproteales</taxon>
        <taxon>Thermoproteaceae</taxon>
        <taxon>Pyrobaculum</taxon>
    </lineage>
</organism>
<evidence type="ECO:0008006" key="3">
    <source>
        <dbReference type="Google" id="ProtNLM"/>
    </source>
</evidence>
<evidence type="ECO:0000313" key="2">
    <source>
        <dbReference type="Proteomes" id="UP000554766"/>
    </source>
</evidence>
<dbReference type="EMBL" id="JAAVJF010000002">
    <property type="protein sequence ID" value="NYR15340.1"/>
    <property type="molecule type" value="Genomic_DNA"/>
</dbReference>
<proteinExistence type="predicted"/>
<dbReference type="Proteomes" id="UP000554766">
    <property type="component" value="Unassembled WGS sequence"/>
</dbReference>
<dbReference type="RefSeq" id="WP_011900844.1">
    <property type="nucleotide sequence ID" value="NZ_JAAVJF010000002.1"/>
</dbReference>
<dbReference type="GeneID" id="5054759"/>
<dbReference type="AlphaFoldDB" id="A0A7L4PB31"/>
<accession>A0A7L4PB31</accession>
<protein>
    <recommendedName>
        <fullName evidence="3">Family 59 protein</fullName>
    </recommendedName>
</protein>
<evidence type="ECO:0000313" key="1">
    <source>
        <dbReference type="EMBL" id="NYR15340.1"/>
    </source>
</evidence>
<gene>
    <name evidence="1" type="ORF">HC235_05130</name>
</gene>
<name>A0A7L4PB31_9CREN</name>
<sequence>MRFIFYLALLAAAVAASAVELREVCLRAVDLGIAGRGATEIAFLAWLGDGPISLPYRVEAKAVVKIPLVFGIGGLERYAYTSYILPDRLENNTVICISVPNASAPPPGRDRGGKLYIIDGAYVLVTSKPPLDLPPTPVVSPRPVSVSVAKVGHVVGKAGGNQVAEAYLGWYRRKALSNAEMPPRGVRFTTVDLIGATSHVWLVFSNATRPGRYTLYYKLYSPKNGTVYKEGVVIYVVDGKSPYYPVLLISIGRGALSEASLYMTVKNDNPYPAVVDLDVVGASAAPPGLHGRWIAGIASKSGYPEFALAVAGGYAALPIRLPPGGITGTEALRVWLSVRICSRNTTDVVRTNVYVGSYWAGQITFNYSHRDGSGCAVYHTANSEFTGFIPTAYIDGEDISIGPLPAGSRLTVYELYAQGRKIIEPRRLWEWEYISHMTAVLVANAFVEIDITPLRFLGDDVEVKIRTAIKPIVTPKGAIPLRPGFHEIKHYLPDNDIPSAGPEGLAHRSRSAVFRGIPAMVYEASFSDPFKAFLSWLSGLPNIVDVTAKRQVVFPHVVVSYLMKTSSTWYVVTPNATYIHVGWEDVYQPAGINLGFYLGQKRGLVAVGGYKAPGITSDIWAYLEIN</sequence>